<proteinExistence type="predicted"/>
<evidence type="ECO:0000259" key="2">
    <source>
        <dbReference type="Pfam" id="PF01522"/>
    </source>
</evidence>
<reference evidence="3 4" key="1">
    <citation type="submission" date="2022-05" db="EMBL/GenBank/DDBJ databases">
        <title>Novel Pseudomonas spp. Isolated from a Rainbow Trout Aquaculture Facility.</title>
        <authorList>
            <person name="Testerman T."/>
            <person name="Graf J."/>
        </authorList>
    </citation>
    <scope>NUCLEOTIDE SEQUENCE [LARGE SCALE GENOMIC DNA]</scope>
    <source>
        <strain evidence="3 4">ID681</strain>
    </source>
</reference>
<protein>
    <submittedName>
        <fullName evidence="3">Polysaccharide deacetylase family protein</fullName>
    </submittedName>
</protein>
<evidence type="ECO:0000313" key="3">
    <source>
        <dbReference type="EMBL" id="MDD0994133.1"/>
    </source>
</evidence>
<keyword evidence="4" id="KW-1185">Reference proteome</keyword>
<dbReference type="Proteomes" id="UP001148203">
    <property type="component" value="Unassembled WGS sequence"/>
</dbReference>
<keyword evidence="1" id="KW-0732">Signal</keyword>
<accession>A0ABT5P0Z8</accession>
<feature type="chain" id="PRO_5047176944" evidence="1">
    <location>
        <begin position="19"/>
        <end position="373"/>
    </location>
</feature>
<dbReference type="InterPro" id="IPR050248">
    <property type="entry name" value="Polysacc_deacetylase_ArnD"/>
</dbReference>
<evidence type="ECO:0000313" key="4">
    <source>
        <dbReference type="Proteomes" id="UP001148203"/>
    </source>
</evidence>
<dbReference type="SUPFAM" id="SSF88713">
    <property type="entry name" value="Glycoside hydrolase/deacetylase"/>
    <property type="match status" value="1"/>
</dbReference>
<feature type="signal peptide" evidence="1">
    <location>
        <begin position="1"/>
        <end position="18"/>
    </location>
</feature>
<gene>
    <name evidence="3" type="ORF">M5G11_26790</name>
</gene>
<dbReference type="PANTHER" id="PTHR10587">
    <property type="entry name" value="GLYCOSYL TRANSFERASE-RELATED"/>
    <property type="match status" value="1"/>
</dbReference>
<dbReference type="Pfam" id="PF01522">
    <property type="entry name" value="Polysacc_deac_1"/>
    <property type="match status" value="1"/>
</dbReference>
<organism evidence="3 4">
    <name type="scientific">Pseudomonas fontis</name>
    <dbReference type="NCBI Taxonomy" id="2942633"/>
    <lineage>
        <taxon>Bacteria</taxon>
        <taxon>Pseudomonadati</taxon>
        <taxon>Pseudomonadota</taxon>
        <taxon>Gammaproteobacteria</taxon>
        <taxon>Pseudomonadales</taxon>
        <taxon>Pseudomonadaceae</taxon>
        <taxon>Pseudomonas</taxon>
    </lineage>
</organism>
<comment type="caution">
    <text evidence="3">The sequence shown here is derived from an EMBL/GenBank/DDBJ whole genome shotgun (WGS) entry which is preliminary data.</text>
</comment>
<dbReference type="InterPro" id="IPR011330">
    <property type="entry name" value="Glyco_hydro/deAcase_b/a-brl"/>
</dbReference>
<dbReference type="Gene3D" id="3.20.20.370">
    <property type="entry name" value="Glycoside hydrolase/deacetylase"/>
    <property type="match status" value="1"/>
</dbReference>
<dbReference type="CDD" id="cd10917">
    <property type="entry name" value="CE4_NodB_like_6s_7s"/>
    <property type="match status" value="1"/>
</dbReference>
<dbReference type="EMBL" id="JAMDGY010000131">
    <property type="protein sequence ID" value="MDD0994133.1"/>
    <property type="molecule type" value="Genomic_DNA"/>
</dbReference>
<feature type="domain" description="NodB homology" evidence="2">
    <location>
        <begin position="180"/>
        <end position="289"/>
    </location>
</feature>
<dbReference type="RefSeq" id="WP_273909046.1">
    <property type="nucleotide sequence ID" value="NZ_JAMDGX010000004.1"/>
</dbReference>
<sequence length="373" mass="42532">MRLVLLLLTGLLSAAVQAAPLEVATFDRRYWPEQLDTPTLFDVASRAEILGFARVLHESEALDEGALAKRLNLRQVNMVAVAALRQRLWQQLWRNYDLAQKSCEQDASFCYVIEHLGDLRQQAEKFEVAADSFYTAWAGPARVFHQRYLDEQLRKAALFPQTSSEIERFSDQERNGDGLNDRLFMLTFEGGPGPATDALTDYLRRQKLDATFFVLGNGIQARRDKSSINDLRALYQGQCVGILGWEYRSHAHWQQWQESVMRSAARVQGDLPEQYVPLFRPPYGQRRADSQGFFASQHLQVALWDIESQDQSALTAEQSAQRVLSLMLLWRHGVIQFHDNQPKAQAAVAWLLKNTAQSGIGWEDCKAYAARQQ</sequence>
<dbReference type="InterPro" id="IPR002509">
    <property type="entry name" value="NODB_dom"/>
</dbReference>
<evidence type="ECO:0000256" key="1">
    <source>
        <dbReference type="SAM" id="SignalP"/>
    </source>
</evidence>
<name>A0ABT5P0Z8_9PSED</name>